<dbReference type="SMART" id="SM00825">
    <property type="entry name" value="PKS_KS"/>
    <property type="match status" value="1"/>
</dbReference>
<reference evidence="5 6" key="2">
    <citation type="submission" date="2018-06" db="EMBL/GenBank/DDBJ databases">
        <title>Metagenomic assembly of (sub)arctic Cyanobacteria and their associated microbiome from non-axenic cultures.</title>
        <authorList>
            <person name="Baurain D."/>
        </authorList>
    </citation>
    <scope>NUCLEOTIDE SEQUENCE [LARGE SCALE GENOMIC DNA]</scope>
    <source>
        <strain evidence="5">ULC129bin1</strain>
    </source>
</reference>
<proteinExistence type="inferred from homology"/>
<evidence type="ECO:0000259" key="4">
    <source>
        <dbReference type="PROSITE" id="PS52004"/>
    </source>
</evidence>
<dbReference type="AlphaFoldDB" id="A0A2W4TYJ4"/>
<evidence type="ECO:0000313" key="5">
    <source>
        <dbReference type="EMBL" id="PZO12754.1"/>
    </source>
</evidence>
<name>A0A2W4TYJ4_9CYAN</name>
<dbReference type="InterPro" id="IPR014030">
    <property type="entry name" value="Ketoacyl_synth_N"/>
</dbReference>
<dbReference type="InterPro" id="IPR018201">
    <property type="entry name" value="Ketoacyl_synth_AS"/>
</dbReference>
<comment type="similarity">
    <text evidence="1 3">Belongs to the thiolase-like superfamily. Beta-ketoacyl-ACP synthases family.</text>
</comment>
<dbReference type="InterPro" id="IPR014031">
    <property type="entry name" value="Ketoacyl_synth_C"/>
</dbReference>
<evidence type="ECO:0000256" key="1">
    <source>
        <dbReference type="ARBA" id="ARBA00008467"/>
    </source>
</evidence>
<organism evidence="5 6">
    <name type="scientific">Leptolyngbya foveolarum</name>
    <dbReference type="NCBI Taxonomy" id="47253"/>
    <lineage>
        <taxon>Bacteria</taxon>
        <taxon>Bacillati</taxon>
        <taxon>Cyanobacteriota</taxon>
        <taxon>Cyanophyceae</taxon>
        <taxon>Leptolyngbyales</taxon>
        <taxon>Leptolyngbyaceae</taxon>
        <taxon>Leptolyngbya group</taxon>
        <taxon>Leptolyngbya</taxon>
    </lineage>
</organism>
<dbReference type="SUPFAM" id="SSF53901">
    <property type="entry name" value="Thiolase-like"/>
    <property type="match status" value="1"/>
</dbReference>
<sequence length="372" mass="39392">MTALGSSARVNWQRLTAGESAIALRQPFLSLPPMPLAMIGKHPLPIDDIVRSVVQEAWADAGLERGKDSDSNFVSGVVIGSSRSHLREWEAMAIQQHQGVFEGDWLAALPHTPALLAARITGSMGPVLAPMAACATGVWAIAQAAELIRSGQCQRVLAGAVESPISPLTLAGFRKMGALAKTGCYPFDCDREGFVLGEGGAVVVLESGAIAKERNARVYGEVLAAGITNDSYHVSTFDPTYRMGKRAVAKCLQRSGLKPSDIDAVHTHGTSTAQNDRMEAYLIEQMLGLQTLSMATKGSTGHTLGASGAVIVALSLMSLKRQQTLPCVGLKRPDFELNFSESASTQPLRNILCFSFGFGGQNAVLALASESQ</sequence>
<dbReference type="Pfam" id="PF02801">
    <property type="entry name" value="Ketoacyl-synt_C"/>
    <property type="match status" value="1"/>
</dbReference>
<gene>
    <name evidence="5" type="ORF">DCF25_17080</name>
</gene>
<accession>A0A2W4TYJ4</accession>
<dbReference type="GO" id="GO:0006633">
    <property type="term" value="P:fatty acid biosynthetic process"/>
    <property type="evidence" value="ECO:0007669"/>
    <property type="project" value="InterPro"/>
</dbReference>
<dbReference type="NCBIfam" id="NF004618">
    <property type="entry name" value="PRK05952.1"/>
    <property type="match status" value="1"/>
</dbReference>
<dbReference type="Pfam" id="PF00109">
    <property type="entry name" value="ketoacyl-synt"/>
    <property type="match status" value="1"/>
</dbReference>
<reference evidence="6" key="1">
    <citation type="submission" date="2018-04" db="EMBL/GenBank/DDBJ databases">
        <authorList>
            <person name="Cornet L."/>
        </authorList>
    </citation>
    <scope>NUCLEOTIDE SEQUENCE [LARGE SCALE GENOMIC DNA]</scope>
</reference>
<dbReference type="CDD" id="cd00834">
    <property type="entry name" value="KAS_I_II"/>
    <property type="match status" value="1"/>
</dbReference>
<dbReference type="EMBL" id="QBMC01000140">
    <property type="protein sequence ID" value="PZO12754.1"/>
    <property type="molecule type" value="Genomic_DNA"/>
</dbReference>
<dbReference type="PANTHER" id="PTHR11712:SF347">
    <property type="entry name" value="BETA KETOACYL-ACYL CARRIER PROTEIN SYNTHASE"/>
    <property type="match status" value="1"/>
</dbReference>
<feature type="domain" description="Ketosynthase family 3 (KS3)" evidence="4">
    <location>
        <begin position="1"/>
        <end position="369"/>
    </location>
</feature>
<dbReference type="PROSITE" id="PS00606">
    <property type="entry name" value="KS3_1"/>
    <property type="match status" value="1"/>
</dbReference>
<evidence type="ECO:0000256" key="3">
    <source>
        <dbReference type="RuleBase" id="RU003694"/>
    </source>
</evidence>
<comment type="caution">
    <text evidence="5">The sequence shown here is derived from an EMBL/GenBank/DDBJ whole genome shotgun (WGS) entry which is preliminary data.</text>
</comment>
<dbReference type="InterPro" id="IPR016039">
    <property type="entry name" value="Thiolase-like"/>
</dbReference>
<dbReference type="InterPro" id="IPR000794">
    <property type="entry name" value="Beta-ketoacyl_synthase"/>
</dbReference>
<dbReference type="InterPro" id="IPR020841">
    <property type="entry name" value="PKS_Beta-ketoAc_synthase_dom"/>
</dbReference>
<dbReference type="GO" id="GO:0004315">
    <property type="term" value="F:3-oxoacyl-[acyl-carrier-protein] synthase activity"/>
    <property type="evidence" value="ECO:0007669"/>
    <property type="project" value="InterPro"/>
</dbReference>
<evidence type="ECO:0000313" key="6">
    <source>
        <dbReference type="Proteomes" id="UP000249354"/>
    </source>
</evidence>
<dbReference type="PANTHER" id="PTHR11712">
    <property type="entry name" value="POLYKETIDE SYNTHASE-RELATED"/>
    <property type="match status" value="1"/>
</dbReference>
<protein>
    <submittedName>
        <fullName evidence="5">Beta-ketoacyl-ACP synthase</fullName>
    </submittedName>
</protein>
<dbReference type="Gene3D" id="3.40.47.10">
    <property type="match status" value="1"/>
</dbReference>
<evidence type="ECO:0000256" key="2">
    <source>
        <dbReference type="ARBA" id="ARBA00022679"/>
    </source>
</evidence>
<dbReference type="PROSITE" id="PS52004">
    <property type="entry name" value="KS3_2"/>
    <property type="match status" value="1"/>
</dbReference>
<keyword evidence="2 3" id="KW-0808">Transferase</keyword>
<dbReference type="Proteomes" id="UP000249354">
    <property type="component" value="Unassembled WGS sequence"/>
</dbReference>